<proteinExistence type="predicted"/>
<organism evidence="1 2">
    <name type="scientific">Winogradskyella marina</name>
    <dbReference type="NCBI Taxonomy" id="2785530"/>
    <lineage>
        <taxon>Bacteria</taxon>
        <taxon>Pseudomonadati</taxon>
        <taxon>Bacteroidota</taxon>
        <taxon>Flavobacteriia</taxon>
        <taxon>Flavobacteriales</taxon>
        <taxon>Flavobacteriaceae</taxon>
        <taxon>Winogradskyella</taxon>
    </lineage>
</organism>
<keyword evidence="2" id="KW-1185">Reference proteome</keyword>
<name>A0ABS0EM72_9FLAO</name>
<evidence type="ECO:0008006" key="3">
    <source>
        <dbReference type="Google" id="ProtNLM"/>
    </source>
</evidence>
<sequence length="122" mass="14463">MSSQAFKTILKINDLTKEGEVKWNTWSFSIDSLTGLERLIGTAYVTKVKEKHFRCYQYESRHYYDEDQFDWVPHYRLEFVDGNGKLEWQFPEESAIEDLYESIQFKISGASDFFSSFLEGDE</sequence>
<gene>
    <name evidence="1" type="ORF">ITJ86_16805</name>
</gene>
<protein>
    <recommendedName>
        <fullName evidence="3">DUF4178 domain-containing protein</fullName>
    </recommendedName>
</protein>
<reference evidence="1 2" key="1">
    <citation type="submission" date="2020-11" db="EMBL/GenBank/DDBJ databases">
        <title>Winogradskyella marina sp. nov., isolated from marine sediment.</title>
        <authorList>
            <person name="Bo J."/>
            <person name="Wang S."/>
            <person name="Song X."/>
            <person name="Du Z."/>
        </authorList>
    </citation>
    <scope>NUCLEOTIDE SEQUENCE [LARGE SCALE GENOMIC DNA]</scope>
    <source>
        <strain evidence="1 2">F6397</strain>
    </source>
</reference>
<dbReference type="EMBL" id="JADOET010000026">
    <property type="protein sequence ID" value="MBF8151564.1"/>
    <property type="molecule type" value="Genomic_DNA"/>
</dbReference>
<evidence type="ECO:0000313" key="1">
    <source>
        <dbReference type="EMBL" id="MBF8151564.1"/>
    </source>
</evidence>
<comment type="caution">
    <text evidence="1">The sequence shown here is derived from an EMBL/GenBank/DDBJ whole genome shotgun (WGS) entry which is preliminary data.</text>
</comment>
<accession>A0ABS0EM72</accession>
<evidence type="ECO:0000313" key="2">
    <source>
        <dbReference type="Proteomes" id="UP000611215"/>
    </source>
</evidence>
<dbReference type="RefSeq" id="WP_195872816.1">
    <property type="nucleotide sequence ID" value="NZ_JADOET010000026.1"/>
</dbReference>
<dbReference type="Proteomes" id="UP000611215">
    <property type="component" value="Unassembled WGS sequence"/>
</dbReference>